<dbReference type="Proteomes" id="UP000044026">
    <property type="component" value="Unassembled WGS sequence"/>
</dbReference>
<protein>
    <submittedName>
        <fullName evidence="1">Uncharacterized protein</fullName>
    </submittedName>
</protein>
<accession>A0A0B7H3J2</accession>
<sequence>MIHYISNETLNLERLEVIISEGVKLKLSEEAVVNIEKSYTYLQNRFKKTQQTRLRMLLALLVLTQTGKYFLKKYQKTNTIC</sequence>
<dbReference type="AlphaFoldDB" id="A0A0B7H3J2"/>
<reference evidence="1 2" key="1">
    <citation type="submission" date="2015-01" db="EMBL/GenBank/DDBJ databases">
        <authorList>
            <person name="Xiang T."/>
            <person name="Song Y."/>
            <person name="Huang L."/>
            <person name="Wang B."/>
            <person name="Wu P."/>
        </authorList>
    </citation>
    <scope>NUCLEOTIDE SEQUENCE [LARGE SCALE GENOMIC DNA]</scope>
    <source>
        <strain evidence="1 2">Cc12</strain>
    </source>
</reference>
<evidence type="ECO:0000313" key="2">
    <source>
        <dbReference type="Proteomes" id="UP000044026"/>
    </source>
</evidence>
<name>A0A0B7H3J2_9FLAO</name>
<gene>
    <name evidence="1" type="ORF">CCAN12_330013</name>
</gene>
<proteinExistence type="predicted"/>
<dbReference type="EMBL" id="CDOE01000027">
    <property type="protein sequence ID" value="CEN33099.1"/>
    <property type="molecule type" value="Genomic_DNA"/>
</dbReference>
<evidence type="ECO:0000313" key="1">
    <source>
        <dbReference type="EMBL" id="CEN33099.1"/>
    </source>
</evidence>
<organism evidence="1 2">
    <name type="scientific">Capnocytophaga canimorsus</name>
    <dbReference type="NCBI Taxonomy" id="28188"/>
    <lineage>
        <taxon>Bacteria</taxon>
        <taxon>Pseudomonadati</taxon>
        <taxon>Bacteroidota</taxon>
        <taxon>Flavobacteriia</taxon>
        <taxon>Flavobacteriales</taxon>
        <taxon>Flavobacteriaceae</taxon>
        <taxon>Capnocytophaga</taxon>
    </lineage>
</organism>